<dbReference type="EMBL" id="QJKJ01005334">
    <property type="protein sequence ID" value="RDX90646.1"/>
    <property type="molecule type" value="Genomic_DNA"/>
</dbReference>
<dbReference type="OrthoDB" id="1747743at2759"/>
<protein>
    <submittedName>
        <fullName evidence="2">Uncharacterized protein</fullName>
    </submittedName>
</protein>
<reference evidence="2" key="1">
    <citation type="submission" date="2018-05" db="EMBL/GenBank/DDBJ databases">
        <title>Draft genome of Mucuna pruriens seed.</title>
        <authorList>
            <person name="Nnadi N.E."/>
            <person name="Vos R."/>
            <person name="Hasami M.H."/>
            <person name="Devisetty U.K."/>
            <person name="Aguiy J.C."/>
        </authorList>
    </citation>
    <scope>NUCLEOTIDE SEQUENCE [LARGE SCALE GENOMIC DNA]</scope>
    <source>
        <strain evidence="2">JCA_2017</strain>
    </source>
</reference>
<name>A0A371GJE2_MUCPR</name>
<keyword evidence="3" id="KW-1185">Reference proteome</keyword>
<organism evidence="2 3">
    <name type="scientific">Mucuna pruriens</name>
    <name type="common">Velvet bean</name>
    <name type="synonym">Dolichos pruriens</name>
    <dbReference type="NCBI Taxonomy" id="157652"/>
    <lineage>
        <taxon>Eukaryota</taxon>
        <taxon>Viridiplantae</taxon>
        <taxon>Streptophyta</taxon>
        <taxon>Embryophyta</taxon>
        <taxon>Tracheophyta</taxon>
        <taxon>Spermatophyta</taxon>
        <taxon>Magnoliopsida</taxon>
        <taxon>eudicotyledons</taxon>
        <taxon>Gunneridae</taxon>
        <taxon>Pentapetalae</taxon>
        <taxon>rosids</taxon>
        <taxon>fabids</taxon>
        <taxon>Fabales</taxon>
        <taxon>Fabaceae</taxon>
        <taxon>Papilionoideae</taxon>
        <taxon>50 kb inversion clade</taxon>
        <taxon>NPAAA clade</taxon>
        <taxon>indigoferoid/millettioid clade</taxon>
        <taxon>Phaseoleae</taxon>
        <taxon>Mucuna</taxon>
    </lineage>
</organism>
<feature type="region of interest" description="Disordered" evidence="1">
    <location>
        <begin position="1"/>
        <end position="28"/>
    </location>
</feature>
<dbReference type="PANTHER" id="PTHR35046">
    <property type="entry name" value="ZINC KNUCKLE (CCHC-TYPE) FAMILY PROTEIN"/>
    <property type="match status" value="1"/>
</dbReference>
<evidence type="ECO:0000256" key="1">
    <source>
        <dbReference type="SAM" id="MobiDB-lite"/>
    </source>
</evidence>
<dbReference type="AlphaFoldDB" id="A0A371GJE2"/>
<feature type="compositionally biased region" description="Low complexity" evidence="1">
    <location>
        <begin position="1"/>
        <end position="24"/>
    </location>
</feature>
<evidence type="ECO:0000313" key="2">
    <source>
        <dbReference type="EMBL" id="RDX90646.1"/>
    </source>
</evidence>
<accession>A0A371GJE2</accession>
<comment type="caution">
    <text evidence="2">The sequence shown here is derived from an EMBL/GenBank/DDBJ whole genome shotgun (WGS) entry which is preliminary data.</text>
</comment>
<evidence type="ECO:0000313" key="3">
    <source>
        <dbReference type="Proteomes" id="UP000257109"/>
    </source>
</evidence>
<gene>
    <name evidence="2" type="ORF">CR513_27468</name>
</gene>
<feature type="non-terminal residue" evidence="2">
    <location>
        <position position="1"/>
    </location>
</feature>
<dbReference type="Proteomes" id="UP000257109">
    <property type="component" value="Unassembled WGS sequence"/>
</dbReference>
<proteinExistence type="predicted"/>
<dbReference type="PANTHER" id="PTHR35046:SF26">
    <property type="entry name" value="RNA-DIRECTED DNA POLYMERASE"/>
    <property type="match status" value="1"/>
</dbReference>
<sequence>MGNVESESSYEDSSSSSEVNSSSDSSHDDDDLLIVRRLMNTQVNEDNDSQMENIFHSRCHVKGKLCSIIIDDGSSVNMASLKLVEKLNLLTLLHLRPYKLDEVLCDLVSMEATHILQGTQWLFDRKVTLKPLSPRVMSEDQLKMKIKEEKEQK</sequence>